<dbReference type="EMBL" id="NOZR01000006">
    <property type="protein sequence ID" value="OYN80383.1"/>
    <property type="molecule type" value="Genomic_DNA"/>
</dbReference>
<dbReference type="AlphaFoldDB" id="A0A255DXC4"/>
<gene>
    <name evidence="5" type="ORF">CG716_09615</name>
</gene>
<evidence type="ECO:0000259" key="4">
    <source>
        <dbReference type="PROSITE" id="PS50995"/>
    </source>
</evidence>
<evidence type="ECO:0000313" key="6">
    <source>
        <dbReference type="Proteomes" id="UP000216063"/>
    </source>
</evidence>
<dbReference type="InterPro" id="IPR039422">
    <property type="entry name" value="MarR/SlyA-like"/>
</dbReference>
<dbReference type="Proteomes" id="UP000216063">
    <property type="component" value="Unassembled WGS sequence"/>
</dbReference>
<organism evidence="5 6">
    <name type="scientific">Mycolicibacterium sphagni</name>
    <dbReference type="NCBI Taxonomy" id="1786"/>
    <lineage>
        <taxon>Bacteria</taxon>
        <taxon>Bacillati</taxon>
        <taxon>Actinomycetota</taxon>
        <taxon>Actinomycetes</taxon>
        <taxon>Mycobacteriales</taxon>
        <taxon>Mycobacteriaceae</taxon>
        <taxon>Mycolicibacterium</taxon>
    </lineage>
</organism>
<evidence type="ECO:0000256" key="2">
    <source>
        <dbReference type="ARBA" id="ARBA00023125"/>
    </source>
</evidence>
<dbReference type="GO" id="GO:0006950">
    <property type="term" value="P:response to stress"/>
    <property type="evidence" value="ECO:0007669"/>
    <property type="project" value="TreeGrafter"/>
</dbReference>
<dbReference type="PROSITE" id="PS50995">
    <property type="entry name" value="HTH_MARR_2"/>
    <property type="match status" value="1"/>
</dbReference>
<comment type="caution">
    <text evidence="5">The sequence shown here is derived from an EMBL/GenBank/DDBJ whole genome shotgun (WGS) entry which is preliminary data.</text>
</comment>
<accession>A0A255DXC4</accession>
<dbReference type="Pfam" id="PF22381">
    <property type="entry name" value="Staph_reg_Sar_Rot"/>
    <property type="match status" value="1"/>
</dbReference>
<sequence length="181" mass="20498">MPAGIRCVTNHPYAGGRTPVAARRKDYPLNASQQFTWLNYMRVYHRLEYEMNRQLLADCALSLSDYTVMNALSQAGGHRQQLTALATTIGWERSRLSHHLQRMTGRGLVDRVRSESDGRAVDVVLTDAGWDQLRAAAPLHAEWVRTLFFSDLDSRRESQLADILATVYDSLVREGTLPRPD</sequence>
<protein>
    <submittedName>
        <fullName evidence="5">MarR family transcriptional regulator</fullName>
    </submittedName>
</protein>
<dbReference type="Gene3D" id="1.10.10.10">
    <property type="entry name" value="Winged helix-like DNA-binding domain superfamily/Winged helix DNA-binding domain"/>
    <property type="match status" value="1"/>
</dbReference>
<dbReference type="SUPFAM" id="SSF46785">
    <property type="entry name" value="Winged helix' DNA-binding domain"/>
    <property type="match status" value="1"/>
</dbReference>
<dbReference type="SMART" id="SM00347">
    <property type="entry name" value="HTH_MARR"/>
    <property type="match status" value="1"/>
</dbReference>
<evidence type="ECO:0000313" key="5">
    <source>
        <dbReference type="EMBL" id="OYN80383.1"/>
    </source>
</evidence>
<dbReference type="InterPro" id="IPR055166">
    <property type="entry name" value="Transc_reg_Sar_Rot_HTH"/>
</dbReference>
<dbReference type="OrthoDB" id="8635520at2"/>
<keyword evidence="3" id="KW-0804">Transcription</keyword>
<proteinExistence type="predicted"/>
<dbReference type="InterPro" id="IPR036388">
    <property type="entry name" value="WH-like_DNA-bd_sf"/>
</dbReference>
<dbReference type="InterPro" id="IPR000835">
    <property type="entry name" value="HTH_MarR-typ"/>
</dbReference>
<dbReference type="GO" id="GO:0003700">
    <property type="term" value="F:DNA-binding transcription factor activity"/>
    <property type="evidence" value="ECO:0007669"/>
    <property type="project" value="InterPro"/>
</dbReference>
<keyword evidence="6" id="KW-1185">Reference proteome</keyword>
<dbReference type="InterPro" id="IPR036390">
    <property type="entry name" value="WH_DNA-bd_sf"/>
</dbReference>
<name>A0A255DXC4_9MYCO</name>
<reference evidence="5 6" key="1">
    <citation type="submission" date="2017-07" db="EMBL/GenBank/DDBJ databases">
        <title>The new phylogeny of genus Mycobacterium.</title>
        <authorList>
            <person name="Tortoli E."/>
            <person name="Trovato A."/>
            <person name="Cirillo D.M."/>
        </authorList>
    </citation>
    <scope>NUCLEOTIDE SEQUENCE [LARGE SCALE GENOMIC DNA]</scope>
    <source>
        <strain evidence="5 6">ATCC 33027</strain>
    </source>
</reference>
<dbReference type="PANTHER" id="PTHR33164:SF99">
    <property type="entry name" value="MARR FAMILY REGULATORY PROTEIN"/>
    <property type="match status" value="1"/>
</dbReference>
<keyword evidence="2" id="KW-0238">DNA-binding</keyword>
<evidence type="ECO:0000256" key="3">
    <source>
        <dbReference type="ARBA" id="ARBA00023163"/>
    </source>
</evidence>
<keyword evidence="1" id="KW-0805">Transcription regulation</keyword>
<feature type="domain" description="HTH marR-type" evidence="4">
    <location>
        <begin position="33"/>
        <end position="169"/>
    </location>
</feature>
<evidence type="ECO:0000256" key="1">
    <source>
        <dbReference type="ARBA" id="ARBA00023015"/>
    </source>
</evidence>
<dbReference type="PANTHER" id="PTHR33164">
    <property type="entry name" value="TRANSCRIPTIONAL REGULATOR, MARR FAMILY"/>
    <property type="match status" value="1"/>
</dbReference>